<gene>
    <name evidence="2" type="ORF">GALMADRAFT_145910</name>
</gene>
<proteinExistence type="predicted"/>
<dbReference type="AlphaFoldDB" id="A0A067SMF5"/>
<dbReference type="HOGENOM" id="CLU_1578639_0_0_1"/>
<feature type="compositionally biased region" description="Basic and acidic residues" evidence="1">
    <location>
        <begin position="1"/>
        <end position="19"/>
    </location>
</feature>
<protein>
    <submittedName>
        <fullName evidence="2">Uncharacterized protein</fullName>
    </submittedName>
</protein>
<keyword evidence="3" id="KW-1185">Reference proteome</keyword>
<evidence type="ECO:0000313" key="2">
    <source>
        <dbReference type="EMBL" id="KDR68884.1"/>
    </source>
</evidence>
<organism evidence="2 3">
    <name type="scientific">Galerina marginata (strain CBS 339.88)</name>
    <dbReference type="NCBI Taxonomy" id="685588"/>
    <lineage>
        <taxon>Eukaryota</taxon>
        <taxon>Fungi</taxon>
        <taxon>Dikarya</taxon>
        <taxon>Basidiomycota</taxon>
        <taxon>Agaricomycotina</taxon>
        <taxon>Agaricomycetes</taxon>
        <taxon>Agaricomycetidae</taxon>
        <taxon>Agaricales</taxon>
        <taxon>Agaricineae</taxon>
        <taxon>Strophariaceae</taxon>
        <taxon>Galerina</taxon>
    </lineage>
</organism>
<reference evidence="3" key="1">
    <citation type="journal article" date="2014" name="Proc. Natl. Acad. Sci. U.S.A.">
        <title>Extensive sampling of basidiomycete genomes demonstrates inadequacy of the white-rot/brown-rot paradigm for wood decay fungi.</title>
        <authorList>
            <person name="Riley R."/>
            <person name="Salamov A.A."/>
            <person name="Brown D.W."/>
            <person name="Nagy L.G."/>
            <person name="Floudas D."/>
            <person name="Held B.W."/>
            <person name="Levasseur A."/>
            <person name="Lombard V."/>
            <person name="Morin E."/>
            <person name="Otillar R."/>
            <person name="Lindquist E.A."/>
            <person name="Sun H."/>
            <person name="LaButti K.M."/>
            <person name="Schmutz J."/>
            <person name="Jabbour D."/>
            <person name="Luo H."/>
            <person name="Baker S.E."/>
            <person name="Pisabarro A.G."/>
            <person name="Walton J.D."/>
            <person name="Blanchette R.A."/>
            <person name="Henrissat B."/>
            <person name="Martin F."/>
            <person name="Cullen D."/>
            <person name="Hibbett D.S."/>
            <person name="Grigoriev I.V."/>
        </authorList>
    </citation>
    <scope>NUCLEOTIDE SEQUENCE [LARGE SCALE GENOMIC DNA]</scope>
    <source>
        <strain evidence="3">CBS 339.88</strain>
    </source>
</reference>
<evidence type="ECO:0000256" key="1">
    <source>
        <dbReference type="SAM" id="MobiDB-lite"/>
    </source>
</evidence>
<dbReference type="Proteomes" id="UP000027222">
    <property type="component" value="Unassembled WGS sequence"/>
</dbReference>
<dbReference type="EMBL" id="KL142405">
    <property type="protein sequence ID" value="KDR68884.1"/>
    <property type="molecule type" value="Genomic_DNA"/>
</dbReference>
<sequence>MSRIDDHHLNRAPHTDEDKRHRRYLQDGASRVYICVPQSTTGHVPITLGAPFTYFHPTSSLQLPSHAHRAENCGDVVGGMTRNKSETKRCPSPPLVDIDVPLRTPYLPLTHPRAALLLFSNAHLIYVPHFSQNGGHSDGCASNFPRIAEQYTSGMGMVVVWDICAAGCW</sequence>
<accession>A0A067SMF5</accession>
<evidence type="ECO:0000313" key="3">
    <source>
        <dbReference type="Proteomes" id="UP000027222"/>
    </source>
</evidence>
<name>A0A067SMF5_GALM3</name>
<feature type="region of interest" description="Disordered" evidence="1">
    <location>
        <begin position="1"/>
        <end position="21"/>
    </location>
</feature>